<evidence type="ECO:0000256" key="5">
    <source>
        <dbReference type="ARBA" id="ARBA00023136"/>
    </source>
</evidence>
<dbReference type="Proteomes" id="UP000197781">
    <property type="component" value="Chromosome"/>
</dbReference>
<reference evidence="8 9" key="1">
    <citation type="submission" date="2016-11" db="EMBL/GenBank/DDBJ databases">
        <authorList>
            <person name="Jaros S."/>
            <person name="Januszkiewicz K."/>
            <person name="Wedrychowicz H."/>
        </authorList>
    </citation>
    <scope>NUCLEOTIDE SEQUENCE [LARGE SCALE GENOMIC DNA]</scope>
    <source>
        <strain evidence="8 9">NF2</strain>
    </source>
</reference>
<name>A0A220MKP3_9BACL</name>
<evidence type="ECO:0000256" key="3">
    <source>
        <dbReference type="ARBA" id="ARBA00022692"/>
    </source>
</evidence>
<organism evidence="8 9">
    <name type="scientific">Brevibacillus formosus</name>
    <dbReference type="NCBI Taxonomy" id="54913"/>
    <lineage>
        <taxon>Bacteria</taxon>
        <taxon>Bacillati</taxon>
        <taxon>Bacillota</taxon>
        <taxon>Bacilli</taxon>
        <taxon>Bacillales</taxon>
        <taxon>Paenibacillaceae</taxon>
        <taxon>Brevibacillus</taxon>
    </lineage>
</organism>
<evidence type="ECO:0000256" key="1">
    <source>
        <dbReference type="ARBA" id="ARBA00004651"/>
    </source>
</evidence>
<feature type="domain" description="RDD" evidence="7">
    <location>
        <begin position="28"/>
        <end position="154"/>
    </location>
</feature>
<dbReference type="RefSeq" id="WP_088909305.1">
    <property type="nucleotide sequence ID" value="NZ_CP018145.1"/>
</dbReference>
<dbReference type="Pfam" id="PF06271">
    <property type="entry name" value="RDD"/>
    <property type="match status" value="1"/>
</dbReference>
<protein>
    <recommendedName>
        <fullName evidence="7">RDD domain-containing protein</fullName>
    </recommendedName>
</protein>
<comment type="subcellular location">
    <subcellularLocation>
        <location evidence="1">Cell membrane</location>
        <topology evidence="1">Multi-pass membrane protein</topology>
    </subcellularLocation>
</comment>
<gene>
    <name evidence="8" type="ORF">BP422_20205</name>
</gene>
<evidence type="ECO:0000259" key="7">
    <source>
        <dbReference type="Pfam" id="PF06271"/>
    </source>
</evidence>
<feature type="transmembrane region" description="Helical" evidence="6">
    <location>
        <begin position="122"/>
        <end position="141"/>
    </location>
</feature>
<keyword evidence="3 6" id="KW-0812">Transmembrane</keyword>
<dbReference type="AlphaFoldDB" id="A0A220MKP3"/>
<dbReference type="GO" id="GO:0005886">
    <property type="term" value="C:plasma membrane"/>
    <property type="evidence" value="ECO:0007669"/>
    <property type="project" value="UniProtKB-SubCell"/>
</dbReference>
<feature type="transmembrane region" description="Helical" evidence="6">
    <location>
        <begin position="31"/>
        <end position="53"/>
    </location>
</feature>
<evidence type="ECO:0000313" key="9">
    <source>
        <dbReference type="Proteomes" id="UP000197781"/>
    </source>
</evidence>
<dbReference type="PANTHER" id="PTHR36115:SF9">
    <property type="entry name" value="LMO1584 PROTEIN"/>
    <property type="match status" value="1"/>
</dbReference>
<evidence type="ECO:0000256" key="4">
    <source>
        <dbReference type="ARBA" id="ARBA00022989"/>
    </source>
</evidence>
<accession>A0A220MKP3</accession>
<dbReference type="EMBL" id="CP018145">
    <property type="protein sequence ID" value="ASJ55666.1"/>
    <property type="molecule type" value="Genomic_DNA"/>
</dbReference>
<sequence>MNQLPDKVKAHEPDSFDPYSEAHPQHLYAGFWIRVLASLLDSMFLIGISYLIFNPLRRVFAVPYASFPFIDLLEVLFDLLYMIMLTWWTGQTLGKLITGIRVISARQARGNLTGGQVFLREVIGKFLASLVFGLGYLWVAWHPRKQGWHDLIAKTYVIRDRRP</sequence>
<dbReference type="PANTHER" id="PTHR36115">
    <property type="entry name" value="PROLINE-RICH ANTIGEN HOMOLOG-RELATED"/>
    <property type="match status" value="1"/>
</dbReference>
<dbReference type="InterPro" id="IPR010432">
    <property type="entry name" value="RDD"/>
</dbReference>
<evidence type="ECO:0000256" key="2">
    <source>
        <dbReference type="ARBA" id="ARBA00022475"/>
    </source>
</evidence>
<evidence type="ECO:0000256" key="6">
    <source>
        <dbReference type="SAM" id="Phobius"/>
    </source>
</evidence>
<feature type="transmembrane region" description="Helical" evidence="6">
    <location>
        <begin position="65"/>
        <end position="88"/>
    </location>
</feature>
<evidence type="ECO:0000313" key="8">
    <source>
        <dbReference type="EMBL" id="ASJ55666.1"/>
    </source>
</evidence>
<dbReference type="KEGG" id="bfm:BP422_20205"/>
<keyword evidence="4 6" id="KW-1133">Transmembrane helix</keyword>
<keyword evidence="2" id="KW-1003">Cell membrane</keyword>
<dbReference type="InterPro" id="IPR051791">
    <property type="entry name" value="Pra-immunoreactive"/>
</dbReference>
<proteinExistence type="predicted"/>
<keyword evidence="5 6" id="KW-0472">Membrane</keyword>